<feature type="domain" description="DUF6504" evidence="1">
    <location>
        <begin position="4"/>
        <end position="96"/>
    </location>
</feature>
<dbReference type="RefSeq" id="WP_158052851.1">
    <property type="nucleotide sequence ID" value="NZ_WBKB01000007.1"/>
</dbReference>
<accession>A0A7J5B8W0</accession>
<reference evidence="2 3" key="1">
    <citation type="submission" date="2019-09" db="EMBL/GenBank/DDBJ databases">
        <title>Phylogeny of genus Pseudoclavibacter and closely related genus.</title>
        <authorList>
            <person name="Li Y."/>
        </authorList>
    </citation>
    <scope>NUCLEOTIDE SEQUENCE [LARGE SCALE GENOMIC DNA]</scope>
    <source>
        <strain evidence="2 3">KCTC 13959</strain>
    </source>
</reference>
<dbReference type="Proteomes" id="UP000433493">
    <property type="component" value="Unassembled WGS sequence"/>
</dbReference>
<dbReference type="EMBL" id="WBKB01000007">
    <property type="protein sequence ID" value="KAB1641900.1"/>
    <property type="molecule type" value="Genomic_DNA"/>
</dbReference>
<keyword evidence="3" id="KW-1185">Reference proteome</keyword>
<dbReference type="OrthoDB" id="5190586at2"/>
<gene>
    <name evidence="2" type="ORF">F8O05_11300</name>
</gene>
<organism evidence="2 3">
    <name type="scientific">Gulosibacter chungangensis</name>
    <dbReference type="NCBI Taxonomy" id="979746"/>
    <lineage>
        <taxon>Bacteria</taxon>
        <taxon>Bacillati</taxon>
        <taxon>Actinomycetota</taxon>
        <taxon>Actinomycetes</taxon>
        <taxon>Micrococcales</taxon>
        <taxon>Microbacteriaceae</taxon>
        <taxon>Gulosibacter</taxon>
    </lineage>
</organism>
<protein>
    <recommendedName>
        <fullName evidence="1">DUF6504 domain-containing protein</fullName>
    </recommendedName>
</protein>
<sequence>MIVGEPIEVELSPDGAPVRFLWRNVRYGVTSAPEPWLGRTAWWRSTTRAPRGAGVRFEREMWRVDAVPLQGTRVRLDGSFDLARLPDGSWQLDEAWDDELEVRLFA</sequence>
<dbReference type="Pfam" id="PF20114">
    <property type="entry name" value="DUF6504"/>
    <property type="match status" value="1"/>
</dbReference>
<evidence type="ECO:0000313" key="3">
    <source>
        <dbReference type="Proteomes" id="UP000433493"/>
    </source>
</evidence>
<name>A0A7J5B8W0_9MICO</name>
<dbReference type="AlphaFoldDB" id="A0A7J5B8W0"/>
<comment type="caution">
    <text evidence="2">The sequence shown here is derived from an EMBL/GenBank/DDBJ whole genome shotgun (WGS) entry which is preliminary data.</text>
</comment>
<evidence type="ECO:0000259" key="1">
    <source>
        <dbReference type="Pfam" id="PF20114"/>
    </source>
</evidence>
<evidence type="ECO:0000313" key="2">
    <source>
        <dbReference type="EMBL" id="KAB1641900.1"/>
    </source>
</evidence>
<dbReference type="InterPro" id="IPR045443">
    <property type="entry name" value="DUF6504"/>
</dbReference>
<proteinExistence type="predicted"/>